<name>A0ABT3GP13_9BACT</name>
<proteinExistence type="predicted"/>
<organism evidence="3 4">
    <name type="scientific">Luteolibacter arcticus</name>
    <dbReference type="NCBI Taxonomy" id="1581411"/>
    <lineage>
        <taxon>Bacteria</taxon>
        <taxon>Pseudomonadati</taxon>
        <taxon>Verrucomicrobiota</taxon>
        <taxon>Verrucomicrobiia</taxon>
        <taxon>Verrucomicrobiales</taxon>
        <taxon>Verrucomicrobiaceae</taxon>
        <taxon>Luteolibacter</taxon>
    </lineage>
</organism>
<keyword evidence="2" id="KW-1133">Transmembrane helix</keyword>
<evidence type="ECO:0008006" key="5">
    <source>
        <dbReference type="Google" id="ProtNLM"/>
    </source>
</evidence>
<keyword evidence="2" id="KW-0812">Transmembrane</keyword>
<keyword evidence="4" id="KW-1185">Reference proteome</keyword>
<comment type="caution">
    <text evidence="3">The sequence shown here is derived from an EMBL/GenBank/DDBJ whole genome shotgun (WGS) entry which is preliminary data.</text>
</comment>
<sequence length="172" mass="19049">MQFIDYLKEHPLMLGLLIGLIVGLAAALVTWKSGFTARRVLGRDIRKLENELRELQGHLNTQLKINAQGNETLQRELEELRRQNENLRVSLASLQNKPGKAELRHAQITDSAVRLMREQAPGFAPAWEKALRQAETELEAGESGLKKLVRRVIPGIGMSGSSAPAGTPDPEV</sequence>
<reference evidence="3 4" key="1">
    <citation type="submission" date="2022-10" db="EMBL/GenBank/DDBJ databases">
        <title>Luteolibacter arcticus strain CCTCC AB 2014275, whole genome shotgun sequencing project.</title>
        <authorList>
            <person name="Zhao G."/>
            <person name="Shen L."/>
        </authorList>
    </citation>
    <scope>NUCLEOTIDE SEQUENCE [LARGE SCALE GENOMIC DNA]</scope>
    <source>
        <strain evidence="3 4">CCTCC AB 2014275</strain>
    </source>
</reference>
<evidence type="ECO:0000256" key="2">
    <source>
        <dbReference type="SAM" id="Phobius"/>
    </source>
</evidence>
<gene>
    <name evidence="3" type="ORF">OKA05_22045</name>
</gene>
<evidence type="ECO:0000313" key="3">
    <source>
        <dbReference type="EMBL" id="MCW1925258.1"/>
    </source>
</evidence>
<feature type="transmembrane region" description="Helical" evidence="2">
    <location>
        <begin position="12"/>
        <end position="31"/>
    </location>
</feature>
<keyword evidence="1" id="KW-0175">Coiled coil</keyword>
<feature type="coiled-coil region" evidence="1">
    <location>
        <begin position="38"/>
        <end position="97"/>
    </location>
</feature>
<keyword evidence="2" id="KW-0472">Membrane</keyword>
<protein>
    <recommendedName>
        <fullName evidence="5">DNA recombination protein RmuC</fullName>
    </recommendedName>
</protein>
<dbReference type="Proteomes" id="UP001320876">
    <property type="component" value="Unassembled WGS sequence"/>
</dbReference>
<accession>A0ABT3GP13</accession>
<evidence type="ECO:0000313" key="4">
    <source>
        <dbReference type="Proteomes" id="UP001320876"/>
    </source>
</evidence>
<evidence type="ECO:0000256" key="1">
    <source>
        <dbReference type="SAM" id="Coils"/>
    </source>
</evidence>
<dbReference type="EMBL" id="JAPDDT010000013">
    <property type="protein sequence ID" value="MCW1925258.1"/>
    <property type="molecule type" value="Genomic_DNA"/>
</dbReference>
<dbReference type="RefSeq" id="WP_264489366.1">
    <property type="nucleotide sequence ID" value="NZ_JAPDDT010000013.1"/>
</dbReference>